<feature type="domain" description="Glycosyl transferase family 1" evidence="1">
    <location>
        <begin position="173"/>
        <end position="291"/>
    </location>
</feature>
<dbReference type="Pfam" id="PF00534">
    <property type="entry name" value="Glycos_transf_1"/>
    <property type="match status" value="1"/>
</dbReference>
<evidence type="ECO:0000259" key="1">
    <source>
        <dbReference type="Pfam" id="PF00534"/>
    </source>
</evidence>
<dbReference type="AlphaFoldDB" id="A0A6A7VL50"/>
<dbReference type="CDD" id="cd03812">
    <property type="entry name" value="GT4_CapH-like"/>
    <property type="match status" value="1"/>
</dbReference>
<organism evidence="3 4">
    <name type="scientific">Segatella copri</name>
    <dbReference type="NCBI Taxonomy" id="165179"/>
    <lineage>
        <taxon>Bacteria</taxon>
        <taxon>Pseudomonadati</taxon>
        <taxon>Bacteroidota</taxon>
        <taxon>Bacteroidia</taxon>
        <taxon>Bacteroidales</taxon>
        <taxon>Prevotellaceae</taxon>
        <taxon>Segatella</taxon>
    </lineage>
</organism>
<evidence type="ECO:0000313" key="4">
    <source>
        <dbReference type="Proteomes" id="UP000358159"/>
    </source>
</evidence>
<dbReference type="Pfam" id="PF13477">
    <property type="entry name" value="Glyco_trans_4_2"/>
    <property type="match status" value="1"/>
</dbReference>
<dbReference type="InterPro" id="IPR028098">
    <property type="entry name" value="Glyco_trans_4-like_N"/>
</dbReference>
<dbReference type="EMBL" id="VZAZ01000030">
    <property type="protein sequence ID" value="MQO55476.1"/>
    <property type="molecule type" value="Genomic_DNA"/>
</dbReference>
<accession>A0A6A7VL50</accession>
<dbReference type="SUPFAM" id="SSF53756">
    <property type="entry name" value="UDP-Glycosyltransferase/glycogen phosphorylase"/>
    <property type="match status" value="1"/>
</dbReference>
<dbReference type="Gene3D" id="3.40.50.2000">
    <property type="entry name" value="Glycogen Phosphorylase B"/>
    <property type="match status" value="2"/>
</dbReference>
<dbReference type="GO" id="GO:0016757">
    <property type="term" value="F:glycosyltransferase activity"/>
    <property type="evidence" value="ECO:0007669"/>
    <property type="project" value="InterPro"/>
</dbReference>
<name>A0A6A7VL50_9BACT</name>
<dbReference type="PANTHER" id="PTHR45947">
    <property type="entry name" value="SULFOQUINOVOSYL TRANSFERASE SQD2"/>
    <property type="match status" value="1"/>
</dbReference>
<dbReference type="PANTHER" id="PTHR45947:SF3">
    <property type="entry name" value="SULFOQUINOVOSYL TRANSFERASE SQD2"/>
    <property type="match status" value="1"/>
</dbReference>
<evidence type="ECO:0000259" key="2">
    <source>
        <dbReference type="Pfam" id="PF13477"/>
    </source>
</evidence>
<sequence>MKILVINTVPTDKNGITNVIFNYLKAMGNDVAFDYVAINNPDAFYVNFLEEKGATLYSLKRKNVLRYIWSLCKIIKQNKYDAIHVHGNSHTVVLELLAAKLAGCKVRIIHAHSTGCNSVALHKLLAGLFDSLCTDRLACGESAGKFMFGLKPFEIINNGVDVEKFSFDNKAREVFRIKLALTETDILICHVGYFMPVKNQSFLVDVFAELAKNDSRYHLLLIGDGAMRTEIEQKVACLGLTNKVTFTGNIDNVSEYLNAADIIIMPSLYEGLPLTLVEQQANGLQCVVSDTITAEADKTGNLCFLSLQAPISDWVHTVENSHCMQDREQRSKDAIVAIEKAGYSIRKEAKKLVEYYKKIC</sequence>
<gene>
    <name evidence="3" type="ORF">F7D42_07105</name>
</gene>
<dbReference type="InterPro" id="IPR001296">
    <property type="entry name" value="Glyco_trans_1"/>
</dbReference>
<proteinExistence type="predicted"/>
<protein>
    <submittedName>
        <fullName evidence="3">Glycosyltransferase family 1 protein</fullName>
    </submittedName>
</protein>
<dbReference type="InterPro" id="IPR050194">
    <property type="entry name" value="Glycosyltransferase_grp1"/>
</dbReference>
<feature type="domain" description="Glycosyltransferase subfamily 4-like N-terminal" evidence="2">
    <location>
        <begin position="19"/>
        <end position="114"/>
    </location>
</feature>
<dbReference type="Proteomes" id="UP000358159">
    <property type="component" value="Unassembled WGS sequence"/>
</dbReference>
<reference evidence="3 4" key="1">
    <citation type="submission" date="2019-09" db="EMBL/GenBank/DDBJ databases">
        <title>Distinct polysaccharide growth profiles of human intestinal Prevotella copri isolates.</title>
        <authorList>
            <person name="Fehlner-Peach H."/>
            <person name="Magnabosco C."/>
            <person name="Raghavan V."/>
            <person name="Scher J.U."/>
            <person name="Tett A."/>
            <person name="Cox L.M."/>
            <person name="Gottsegen C."/>
            <person name="Watters A."/>
            <person name="Wiltshire- Gordon J.D."/>
            <person name="Segata N."/>
            <person name="Bonneau R."/>
            <person name="Littman D.R."/>
        </authorList>
    </citation>
    <scope>NUCLEOTIDE SEQUENCE [LARGE SCALE GENOMIC DNA]</scope>
    <source>
        <strain evidence="3 4">BVe41219</strain>
    </source>
</reference>
<dbReference type="RefSeq" id="WP_153094032.1">
    <property type="nucleotide sequence ID" value="NZ_VZAK01000083.1"/>
</dbReference>
<comment type="caution">
    <text evidence="3">The sequence shown here is derived from an EMBL/GenBank/DDBJ whole genome shotgun (WGS) entry which is preliminary data.</text>
</comment>
<evidence type="ECO:0000313" key="3">
    <source>
        <dbReference type="EMBL" id="MQO55476.1"/>
    </source>
</evidence>
<keyword evidence="3" id="KW-0808">Transferase</keyword>